<dbReference type="Gramene" id="PNW78514">
    <property type="protein sequence ID" value="PNW78514"/>
    <property type="gene ID" value="CHLRE_09g394000v5"/>
</dbReference>
<feature type="region of interest" description="Disordered" evidence="1">
    <location>
        <begin position="165"/>
        <end position="185"/>
    </location>
</feature>
<dbReference type="EMBL" id="CM008970">
    <property type="protein sequence ID" value="PNW78514.1"/>
    <property type="molecule type" value="Genomic_DNA"/>
</dbReference>
<feature type="compositionally biased region" description="Gly residues" evidence="1">
    <location>
        <begin position="168"/>
        <end position="185"/>
    </location>
</feature>
<dbReference type="InParanoid" id="A0A2K3DDA9"/>
<evidence type="ECO:0000256" key="1">
    <source>
        <dbReference type="SAM" id="MobiDB-lite"/>
    </source>
</evidence>
<accession>A0A2K3DDA9</accession>
<dbReference type="KEGG" id="cre:CHLRE_09g394000v5"/>
<reference evidence="3 4" key="1">
    <citation type="journal article" date="2007" name="Science">
        <title>The Chlamydomonas genome reveals the evolution of key animal and plant functions.</title>
        <authorList>
            <person name="Merchant S.S."/>
            <person name="Prochnik S.E."/>
            <person name="Vallon O."/>
            <person name="Harris E.H."/>
            <person name="Karpowicz S.J."/>
            <person name="Witman G.B."/>
            <person name="Terry A."/>
            <person name="Salamov A."/>
            <person name="Fritz-Laylin L.K."/>
            <person name="Marechal-Drouard L."/>
            <person name="Marshall W.F."/>
            <person name="Qu L.H."/>
            <person name="Nelson D.R."/>
            <person name="Sanderfoot A.A."/>
            <person name="Spalding M.H."/>
            <person name="Kapitonov V.V."/>
            <person name="Ren Q."/>
            <person name="Ferris P."/>
            <person name="Lindquist E."/>
            <person name="Shapiro H."/>
            <person name="Lucas S.M."/>
            <person name="Grimwood J."/>
            <person name="Schmutz J."/>
            <person name="Cardol P."/>
            <person name="Cerutti H."/>
            <person name="Chanfreau G."/>
            <person name="Chen C.L."/>
            <person name="Cognat V."/>
            <person name="Croft M.T."/>
            <person name="Dent R."/>
            <person name="Dutcher S."/>
            <person name="Fernandez E."/>
            <person name="Fukuzawa H."/>
            <person name="Gonzalez-Ballester D."/>
            <person name="Gonzalez-Halphen D."/>
            <person name="Hallmann A."/>
            <person name="Hanikenne M."/>
            <person name="Hippler M."/>
            <person name="Inwood W."/>
            <person name="Jabbari K."/>
            <person name="Kalanon M."/>
            <person name="Kuras R."/>
            <person name="Lefebvre P.A."/>
            <person name="Lemaire S.D."/>
            <person name="Lobanov A.V."/>
            <person name="Lohr M."/>
            <person name="Manuell A."/>
            <person name="Meier I."/>
            <person name="Mets L."/>
            <person name="Mittag M."/>
            <person name="Mittelmeier T."/>
            <person name="Moroney J.V."/>
            <person name="Moseley J."/>
            <person name="Napoli C."/>
            <person name="Nedelcu A.M."/>
            <person name="Niyogi K."/>
            <person name="Novoselov S.V."/>
            <person name="Paulsen I.T."/>
            <person name="Pazour G."/>
            <person name="Purton S."/>
            <person name="Ral J.P."/>
            <person name="Riano-Pachon D.M."/>
            <person name="Riekhof W."/>
            <person name="Rymarquis L."/>
            <person name="Schroda M."/>
            <person name="Stern D."/>
            <person name="Umen J."/>
            <person name="Willows R."/>
            <person name="Wilson N."/>
            <person name="Zimmer S.L."/>
            <person name="Allmer J."/>
            <person name="Balk J."/>
            <person name="Bisova K."/>
            <person name="Chen C.J."/>
            <person name="Elias M."/>
            <person name="Gendler K."/>
            <person name="Hauser C."/>
            <person name="Lamb M.R."/>
            <person name="Ledford H."/>
            <person name="Long J.C."/>
            <person name="Minagawa J."/>
            <person name="Page M.D."/>
            <person name="Pan J."/>
            <person name="Pootakham W."/>
            <person name="Roje S."/>
            <person name="Rose A."/>
            <person name="Stahlberg E."/>
            <person name="Terauchi A.M."/>
            <person name="Yang P."/>
            <person name="Ball S."/>
            <person name="Bowler C."/>
            <person name="Dieckmann C.L."/>
            <person name="Gladyshev V.N."/>
            <person name="Green P."/>
            <person name="Jorgensen R."/>
            <person name="Mayfield S."/>
            <person name="Mueller-Roeber B."/>
            <person name="Rajamani S."/>
            <person name="Sayre R.T."/>
            <person name="Brokstein P."/>
            <person name="Dubchak I."/>
            <person name="Goodstein D."/>
            <person name="Hornick L."/>
            <person name="Huang Y.W."/>
            <person name="Jhaveri J."/>
            <person name="Luo Y."/>
            <person name="Martinez D."/>
            <person name="Ngau W.C."/>
            <person name="Otillar B."/>
            <person name="Poliakov A."/>
            <person name="Porter A."/>
            <person name="Szajkowski L."/>
            <person name="Werner G."/>
            <person name="Zhou K."/>
            <person name="Grigoriev I.V."/>
            <person name="Rokhsar D.S."/>
            <person name="Grossman A.R."/>
        </authorList>
    </citation>
    <scope>NUCLEOTIDE SEQUENCE [LARGE SCALE GENOMIC DNA]</scope>
    <source>
        <strain evidence="4">CC-503</strain>
    </source>
</reference>
<feature type="region of interest" description="Disordered" evidence="1">
    <location>
        <begin position="30"/>
        <end position="59"/>
    </location>
</feature>
<keyword evidence="2" id="KW-0732">Signal</keyword>
<evidence type="ECO:0000313" key="3">
    <source>
        <dbReference type="EMBL" id="PNW78514.1"/>
    </source>
</evidence>
<protein>
    <submittedName>
        <fullName evidence="3">Uncharacterized protein</fullName>
    </submittedName>
</protein>
<proteinExistence type="predicted"/>
<evidence type="ECO:0000313" key="4">
    <source>
        <dbReference type="Proteomes" id="UP000006906"/>
    </source>
</evidence>
<gene>
    <name evidence="3" type="ORF">CHLRE_09g394000v5</name>
</gene>
<feature type="compositionally biased region" description="Acidic residues" evidence="1">
    <location>
        <begin position="42"/>
        <end position="57"/>
    </location>
</feature>
<dbReference type="GeneID" id="66054664"/>
<sequence length="341" mass="33772">MMVSAIVAVSWVVTALVLVLLRRPAEVASDRAKASATATDGQGDDETEDATGSDVDADANAPDAVISAPAPVLPGLRRVGGPAASTATTTAAAPAAKPRPLLAPLCSGPQAAEVGRLVGYYATAIPATPAEAARNTAAAFGLAGLDAEALGRMVEGAVAAVAAAGANSGSGGGSTTGGEAGAAAGGDADGVEALGRMVLESHAARYAHAELQARRAEEQQQQQQQPRGPAATATAAAATPAEVMARAGAYTRPQVLQAVARRMRLELLIPPQPLAPAPASSPEGARQAREAAAAAEAAARRAAGGGALLRLLWAANLTDPGMSWGGFCVYAGLAQRMGLVD</sequence>
<dbReference type="Proteomes" id="UP000006906">
    <property type="component" value="Chromosome 9"/>
</dbReference>
<name>A0A2K3DDA9_CHLRE</name>
<keyword evidence="4" id="KW-1185">Reference proteome</keyword>
<evidence type="ECO:0000256" key="2">
    <source>
        <dbReference type="SAM" id="SignalP"/>
    </source>
</evidence>
<feature type="chain" id="PRO_5014365840" evidence="2">
    <location>
        <begin position="28"/>
        <end position="341"/>
    </location>
</feature>
<feature type="region of interest" description="Disordered" evidence="1">
    <location>
        <begin position="211"/>
        <end position="237"/>
    </location>
</feature>
<feature type="compositionally biased region" description="Low complexity" evidence="1">
    <location>
        <begin position="219"/>
        <end position="237"/>
    </location>
</feature>
<dbReference type="RefSeq" id="XP_042920933.1">
    <property type="nucleotide sequence ID" value="XM_043065703.1"/>
</dbReference>
<organism evidence="3 4">
    <name type="scientific">Chlamydomonas reinhardtii</name>
    <name type="common">Chlamydomonas smithii</name>
    <dbReference type="NCBI Taxonomy" id="3055"/>
    <lineage>
        <taxon>Eukaryota</taxon>
        <taxon>Viridiplantae</taxon>
        <taxon>Chlorophyta</taxon>
        <taxon>core chlorophytes</taxon>
        <taxon>Chlorophyceae</taxon>
        <taxon>CS clade</taxon>
        <taxon>Chlamydomonadales</taxon>
        <taxon>Chlamydomonadaceae</taxon>
        <taxon>Chlamydomonas</taxon>
    </lineage>
</organism>
<dbReference type="AlphaFoldDB" id="A0A2K3DDA9"/>
<feature type="signal peptide" evidence="2">
    <location>
        <begin position="1"/>
        <end position="27"/>
    </location>
</feature>